<proteinExistence type="predicted"/>
<dbReference type="EnsemblMetazoa" id="CLYHEMT003236.1">
    <property type="protein sequence ID" value="CLYHEMP003236.1"/>
    <property type="gene ID" value="CLYHEMG003236"/>
</dbReference>
<feature type="domain" description="G-protein coupled receptors family 1 profile" evidence="10">
    <location>
        <begin position="139"/>
        <end position="301"/>
    </location>
</feature>
<keyword evidence="4 9" id="KW-1133">Transmembrane helix</keyword>
<evidence type="ECO:0000313" key="12">
    <source>
        <dbReference type="Proteomes" id="UP000594262"/>
    </source>
</evidence>
<evidence type="ECO:0000256" key="9">
    <source>
        <dbReference type="SAM" id="Phobius"/>
    </source>
</evidence>
<accession>A0A7M5V6K1</accession>
<feature type="transmembrane region" description="Helical" evidence="9">
    <location>
        <begin position="244"/>
        <end position="265"/>
    </location>
</feature>
<keyword evidence="3 9" id="KW-0812">Transmembrane</keyword>
<feature type="transmembrane region" description="Helical" evidence="9">
    <location>
        <begin position="166"/>
        <end position="188"/>
    </location>
</feature>
<dbReference type="CDD" id="cd00637">
    <property type="entry name" value="7tm_classA_rhodopsin-like"/>
    <property type="match status" value="1"/>
</dbReference>
<evidence type="ECO:0000259" key="10">
    <source>
        <dbReference type="PROSITE" id="PS50262"/>
    </source>
</evidence>
<dbReference type="InterPro" id="IPR000276">
    <property type="entry name" value="GPCR_Rhodpsn"/>
</dbReference>
<keyword evidence="5" id="KW-0297">G-protein coupled receptor</keyword>
<dbReference type="Gene3D" id="1.20.1070.10">
    <property type="entry name" value="Rhodopsin 7-helix transmembrane proteins"/>
    <property type="match status" value="1"/>
</dbReference>
<evidence type="ECO:0000256" key="8">
    <source>
        <dbReference type="ARBA" id="ARBA00023224"/>
    </source>
</evidence>
<dbReference type="OrthoDB" id="10011551at2759"/>
<dbReference type="SUPFAM" id="SSF81321">
    <property type="entry name" value="Family A G protein-coupled receptor-like"/>
    <property type="match status" value="1"/>
</dbReference>
<dbReference type="RefSeq" id="XP_066927083.1">
    <property type="nucleotide sequence ID" value="XM_067070982.1"/>
</dbReference>
<dbReference type="PANTHER" id="PTHR24249:SF411">
    <property type="entry name" value="G-PROTEIN COUPLED RECEPTORS FAMILY 1 PROFILE DOMAIN-CONTAINING PROTEIN"/>
    <property type="match status" value="1"/>
</dbReference>
<dbReference type="PROSITE" id="PS50262">
    <property type="entry name" value="G_PROTEIN_RECEP_F1_2"/>
    <property type="match status" value="1"/>
</dbReference>
<keyword evidence="2" id="KW-1003">Cell membrane</keyword>
<evidence type="ECO:0000256" key="2">
    <source>
        <dbReference type="ARBA" id="ARBA00022475"/>
    </source>
</evidence>
<feature type="transmembrane region" description="Helical" evidence="9">
    <location>
        <begin position="100"/>
        <end position="119"/>
    </location>
</feature>
<evidence type="ECO:0000256" key="1">
    <source>
        <dbReference type="ARBA" id="ARBA00004651"/>
    </source>
</evidence>
<evidence type="ECO:0000256" key="5">
    <source>
        <dbReference type="ARBA" id="ARBA00023040"/>
    </source>
</evidence>
<dbReference type="Proteomes" id="UP000594262">
    <property type="component" value="Unplaced"/>
</dbReference>
<dbReference type="InterPro" id="IPR017452">
    <property type="entry name" value="GPCR_Rhodpsn_7TM"/>
</dbReference>
<evidence type="ECO:0000256" key="6">
    <source>
        <dbReference type="ARBA" id="ARBA00023136"/>
    </source>
</evidence>
<dbReference type="GO" id="GO:0005886">
    <property type="term" value="C:plasma membrane"/>
    <property type="evidence" value="ECO:0007669"/>
    <property type="project" value="UniProtKB-SubCell"/>
</dbReference>
<dbReference type="GO" id="GO:0004930">
    <property type="term" value="F:G protein-coupled receptor activity"/>
    <property type="evidence" value="ECO:0007669"/>
    <property type="project" value="UniProtKB-KW"/>
</dbReference>
<dbReference type="Pfam" id="PF00001">
    <property type="entry name" value="7tm_1"/>
    <property type="match status" value="1"/>
</dbReference>
<keyword evidence="6 9" id="KW-0472">Membrane</keyword>
<protein>
    <recommendedName>
        <fullName evidence="10">G-protein coupled receptors family 1 profile domain-containing protein</fullName>
    </recommendedName>
</protein>
<name>A0A7M5V6K1_9CNID</name>
<organism evidence="11 12">
    <name type="scientific">Clytia hemisphaerica</name>
    <dbReference type="NCBI Taxonomy" id="252671"/>
    <lineage>
        <taxon>Eukaryota</taxon>
        <taxon>Metazoa</taxon>
        <taxon>Cnidaria</taxon>
        <taxon>Hydrozoa</taxon>
        <taxon>Hydroidolina</taxon>
        <taxon>Leptothecata</taxon>
        <taxon>Obeliida</taxon>
        <taxon>Clytiidae</taxon>
        <taxon>Clytia</taxon>
    </lineage>
</organism>
<sequence length="346" mass="40194">MPWTPITTPNELDHEFWKSLNLSTDSMDKWVQNVNVLTLDEKVKEMLNSTDQDVGDDGHVEVMKIVFMIDASINILLNVLLFTFLVKYMARLKSKHVAKCFMNLQLSHLLFGVLLIVGQLVNHRYLQLITFGIVLQMFFAMMLKTLDQFIIIKYPYRYQRIQTRDLMFMMLATWLLTTFIILIIMFVADISNRQLTVILTFTIIISVLTLSACNFSVYVIARRHYVTIRGQYKKRSTGRIPKKPLLTCIAIVATFCLLWLPYLLHNVLFLGNVYVVGRSKLFSELVLFVASLNSIIDPVIFIWFNRDLKSELWSFKERNSTRRVKRPSLVNNNTDGSLLTKTEISS</sequence>
<feature type="transmembrane region" description="Helical" evidence="9">
    <location>
        <begin position="285"/>
        <end position="304"/>
    </location>
</feature>
<evidence type="ECO:0000256" key="7">
    <source>
        <dbReference type="ARBA" id="ARBA00023170"/>
    </source>
</evidence>
<dbReference type="InterPro" id="IPR050569">
    <property type="entry name" value="TAAR"/>
</dbReference>
<dbReference type="AlphaFoldDB" id="A0A7M5V6K1"/>
<feature type="transmembrane region" description="Helical" evidence="9">
    <location>
        <begin position="194"/>
        <end position="221"/>
    </location>
</feature>
<reference evidence="11" key="1">
    <citation type="submission" date="2021-01" db="UniProtKB">
        <authorList>
            <consortium name="EnsemblMetazoa"/>
        </authorList>
    </citation>
    <scope>IDENTIFICATION</scope>
</reference>
<keyword evidence="7" id="KW-0675">Receptor</keyword>
<evidence type="ECO:0000313" key="11">
    <source>
        <dbReference type="EnsemblMetazoa" id="CLYHEMP003236.1"/>
    </source>
</evidence>
<dbReference type="PRINTS" id="PR00237">
    <property type="entry name" value="GPCRRHODOPSN"/>
</dbReference>
<feature type="transmembrane region" description="Helical" evidence="9">
    <location>
        <begin position="65"/>
        <end position="88"/>
    </location>
</feature>
<dbReference type="PANTHER" id="PTHR24249">
    <property type="entry name" value="HISTAMINE RECEPTOR-RELATED G-PROTEIN COUPLED RECEPTOR"/>
    <property type="match status" value="1"/>
</dbReference>
<dbReference type="GeneID" id="136814435"/>
<keyword evidence="12" id="KW-1185">Reference proteome</keyword>
<evidence type="ECO:0000256" key="3">
    <source>
        <dbReference type="ARBA" id="ARBA00022692"/>
    </source>
</evidence>
<feature type="transmembrane region" description="Helical" evidence="9">
    <location>
        <begin position="125"/>
        <end position="146"/>
    </location>
</feature>
<comment type="subcellular location">
    <subcellularLocation>
        <location evidence="1">Cell membrane</location>
        <topology evidence="1">Multi-pass membrane protein</topology>
    </subcellularLocation>
</comment>
<evidence type="ECO:0000256" key="4">
    <source>
        <dbReference type="ARBA" id="ARBA00022989"/>
    </source>
</evidence>
<keyword evidence="8" id="KW-0807">Transducer</keyword>